<evidence type="ECO:0000256" key="10">
    <source>
        <dbReference type="ARBA" id="ARBA00029409"/>
    </source>
</evidence>
<dbReference type="EMBL" id="JACOQL010000004">
    <property type="protein sequence ID" value="MBC9247711.1"/>
    <property type="molecule type" value="Genomic_DNA"/>
</dbReference>
<dbReference type="Proteomes" id="UP000608594">
    <property type="component" value="Unassembled WGS sequence"/>
</dbReference>
<evidence type="ECO:0000256" key="3">
    <source>
        <dbReference type="ARBA" id="ARBA00013253"/>
    </source>
</evidence>
<dbReference type="GO" id="GO:0003848">
    <property type="term" value="F:2-amino-4-hydroxy-6-hydroxymethyldihydropteridine diphosphokinase activity"/>
    <property type="evidence" value="ECO:0007669"/>
    <property type="project" value="UniProtKB-EC"/>
</dbReference>
<evidence type="ECO:0000256" key="9">
    <source>
        <dbReference type="ARBA" id="ARBA00022909"/>
    </source>
</evidence>
<evidence type="ECO:0000313" key="15">
    <source>
        <dbReference type="Proteomes" id="UP000608594"/>
    </source>
</evidence>
<dbReference type="EC" id="2.7.6.3" evidence="3"/>
<evidence type="ECO:0000256" key="7">
    <source>
        <dbReference type="ARBA" id="ARBA00022777"/>
    </source>
</evidence>
<keyword evidence="9" id="KW-0289">Folate biosynthesis</keyword>
<keyword evidence="6" id="KW-0547">Nucleotide-binding</keyword>
<evidence type="ECO:0000313" key="14">
    <source>
        <dbReference type="EMBL" id="MBC9247711.1"/>
    </source>
</evidence>
<evidence type="ECO:0000256" key="12">
    <source>
        <dbReference type="ARBA" id="ARBA00033413"/>
    </source>
</evidence>
<comment type="similarity">
    <text evidence="2">Belongs to the HPPK family.</text>
</comment>
<dbReference type="PANTHER" id="PTHR43071">
    <property type="entry name" value="2-AMINO-4-HYDROXY-6-HYDROXYMETHYLDIHYDROPTERIDINE PYROPHOSPHOKINASE"/>
    <property type="match status" value="1"/>
</dbReference>
<dbReference type="NCBIfam" id="TIGR01498">
    <property type="entry name" value="folK"/>
    <property type="match status" value="1"/>
</dbReference>
<dbReference type="Gene3D" id="3.30.70.560">
    <property type="entry name" value="7,8-Dihydro-6-hydroxymethylpterin-pyrophosphokinase HPPK"/>
    <property type="match status" value="1"/>
</dbReference>
<dbReference type="GO" id="GO:0016301">
    <property type="term" value="F:kinase activity"/>
    <property type="evidence" value="ECO:0007669"/>
    <property type="project" value="UniProtKB-KW"/>
</dbReference>
<evidence type="ECO:0000256" key="6">
    <source>
        <dbReference type="ARBA" id="ARBA00022741"/>
    </source>
</evidence>
<dbReference type="SUPFAM" id="SSF55083">
    <property type="entry name" value="6-hydroxymethyl-7,8-dihydropterin pyrophosphokinase, HPPK"/>
    <property type="match status" value="1"/>
</dbReference>
<evidence type="ECO:0000256" key="2">
    <source>
        <dbReference type="ARBA" id="ARBA00005810"/>
    </source>
</evidence>
<sequence length="198" mass="21346">MSLSLGLIALGANLPSTTGSASVTLHAAISTLHNEKNITITALSCFWKTPAVPHGSGPDFVNATAAIATNLRSDEVLERLHKIEADFGRDRSTGRWSARVLDLDLIAFDDQIAPNHATLEHWMALSQNDQQIHTPSELILPHPRMQDRGFVLAPLAQIAPLWRHPLTGLSVIEMLGNLAPEATSGMQPLADGFRASVP</sequence>
<keyword evidence="8" id="KW-0067">ATP-binding</keyword>
<reference evidence="14" key="1">
    <citation type="submission" date="2020-08" db="EMBL/GenBank/DDBJ databases">
        <title>Paracoccus amoyensis sp. nov., isolated from the surface seawater at coast of Xiamen, Fujian.</title>
        <authorList>
            <person name="Lyu L."/>
        </authorList>
    </citation>
    <scope>NUCLEOTIDE SEQUENCE</scope>
    <source>
        <strain evidence="14">11-3</strain>
    </source>
</reference>
<dbReference type="PANTHER" id="PTHR43071:SF1">
    <property type="entry name" value="2-AMINO-4-HYDROXY-6-HYDROXYMETHYLDIHYDROPTERIDINE PYROPHOSPHOKINASE"/>
    <property type="match status" value="1"/>
</dbReference>
<evidence type="ECO:0000256" key="8">
    <source>
        <dbReference type="ARBA" id="ARBA00022840"/>
    </source>
</evidence>
<dbReference type="CDD" id="cd00483">
    <property type="entry name" value="HPPK"/>
    <property type="match status" value="1"/>
</dbReference>
<feature type="domain" description="7,8-dihydro-6-hydroxymethylpterin-pyrophosphokinase" evidence="13">
    <location>
        <begin position="8"/>
        <end position="160"/>
    </location>
</feature>
<comment type="function">
    <text evidence="10">Catalyzes the transfer of pyrophosphate from adenosine triphosphate (ATP) to 6-hydroxymethyl-7,8-dihydropterin, an enzymatic step in folate biosynthesis pathway.</text>
</comment>
<keyword evidence="5 14" id="KW-0808">Transferase</keyword>
<dbReference type="GO" id="GO:0005524">
    <property type="term" value="F:ATP binding"/>
    <property type="evidence" value="ECO:0007669"/>
    <property type="project" value="UniProtKB-KW"/>
</dbReference>
<comment type="caution">
    <text evidence="14">The sequence shown here is derived from an EMBL/GenBank/DDBJ whole genome shotgun (WGS) entry which is preliminary data.</text>
</comment>
<evidence type="ECO:0000256" key="4">
    <source>
        <dbReference type="ARBA" id="ARBA00016218"/>
    </source>
</evidence>
<dbReference type="InterPro" id="IPR000550">
    <property type="entry name" value="Hppk"/>
</dbReference>
<proteinExistence type="inferred from homology"/>
<evidence type="ECO:0000256" key="1">
    <source>
        <dbReference type="ARBA" id="ARBA00005051"/>
    </source>
</evidence>
<dbReference type="GO" id="GO:0046656">
    <property type="term" value="P:folic acid biosynthetic process"/>
    <property type="evidence" value="ECO:0007669"/>
    <property type="project" value="UniProtKB-KW"/>
</dbReference>
<evidence type="ECO:0000256" key="11">
    <source>
        <dbReference type="ARBA" id="ARBA00029766"/>
    </source>
</evidence>
<evidence type="ECO:0000256" key="5">
    <source>
        <dbReference type="ARBA" id="ARBA00022679"/>
    </source>
</evidence>
<comment type="pathway">
    <text evidence="1">Cofactor biosynthesis; tetrahydrofolate biosynthesis; 2-amino-4-hydroxy-6-hydroxymethyl-7,8-dihydropteridine diphosphate from 7,8-dihydroneopterin triphosphate: step 4/4.</text>
</comment>
<organism evidence="14 15">
    <name type="scientific">Paracoccus amoyensis</name>
    <dbReference type="NCBI Taxonomy" id="2760093"/>
    <lineage>
        <taxon>Bacteria</taxon>
        <taxon>Pseudomonadati</taxon>
        <taxon>Pseudomonadota</taxon>
        <taxon>Alphaproteobacteria</taxon>
        <taxon>Rhodobacterales</taxon>
        <taxon>Paracoccaceae</taxon>
        <taxon>Paracoccus</taxon>
    </lineage>
</organism>
<name>A0A926GFM2_9RHOB</name>
<evidence type="ECO:0000259" key="13">
    <source>
        <dbReference type="Pfam" id="PF01288"/>
    </source>
</evidence>
<dbReference type="Pfam" id="PF01288">
    <property type="entry name" value="HPPK"/>
    <property type="match status" value="1"/>
</dbReference>
<keyword evidence="15" id="KW-1185">Reference proteome</keyword>
<protein>
    <recommendedName>
        <fullName evidence="4">2-amino-4-hydroxy-6-hydroxymethyldihydropteridine pyrophosphokinase</fullName>
        <ecNumber evidence="3">2.7.6.3</ecNumber>
    </recommendedName>
    <alternativeName>
        <fullName evidence="11">6-hydroxymethyl-7,8-dihydropterin pyrophosphokinase</fullName>
    </alternativeName>
    <alternativeName>
        <fullName evidence="12">7,8-dihydro-6-hydroxymethylpterin-pyrophosphokinase</fullName>
    </alternativeName>
</protein>
<dbReference type="InterPro" id="IPR035907">
    <property type="entry name" value="Hppk_sf"/>
</dbReference>
<accession>A0A926GFM2</accession>
<dbReference type="AlphaFoldDB" id="A0A926GFM2"/>
<keyword evidence="7" id="KW-0418">Kinase</keyword>
<gene>
    <name evidence="14" type="primary">folK</name>
    <name evidence="14" type="ORF">H4P12_13590</name>
</gene>